<dbReference type="Gene3D" id="3.30.2010.10">
    <property type="entry name" value="Metalloproteases ('zincins'), catalytic domain"/>
    <property type="match status" value="1"/>
</dbReference>
<comment type="caution">
    <text evidence="2">The sequence shown here is derived from an EMBL/GenBank/DDBJ whole genome shotgun (WGS) entry which is preliminary data.</text>
</comment>
<dbReference type="GO" id="GO:0016787">
    <property type="term" value="F:hydrolase activity"/>
    <property type="evidence" value="ECO:0007669"/>
    <property type="project" value="UniProtKB-KW"/>
</dbReference>
<keyword evidence="3" id="KW-1185">Reference proteome</keyword>
<keyword evidence="2" id="KW-0378">Hydrolase</keyword>
<sequence>MEHSVSIKDDIIKYHVIHRKIKTPRLEFREGRFNLIIPKNYPEHEKIILRHRRWIYNRYVRMQRLLSASAGIELEHSRSEEELKELVGRSALSIGKELGVQPNAIRFRKMRTKWGSCSSGANINFNTYMRYLPEKMIEYVVYHEMVHLIELNHSPCFWSYIRSRFKDHKNYEEELANYWFLIQEKIKA</sequence>
<accession>A0A4E0PZS8</accession>
<dbReference type="AlphaFoldDB" id="A0A4E0PZS8"/>
<name>A0A4E0PZS8_9EURY</name>
<protein>
    <submittedName>
        <fullName evidence="2">Metal-dependent hydrolase</fullName>
    </submittedName>
</protein>
<evidence type="ECO:0000259" key="1">
    <source>
        <dbReference type="Pfam" id="PF01863"/>
    </source>
</evidence>
<evidence type="ECO:0000313" key="3">
    <source>
        <dbReference type="Proteomes" id="UP000297295"/>
    </source>
</evidence>
<dbReference type="CDD" id="cd07344">
    <property type="entry name" value="M48_yhfN_like"/>
    <property type="match status" value="1"/>
</dbReference>
<dbReference type="OrthoDB" id="308128at2157"/>
<evidence type="ECO:0000313" key="2">
    <source>
        <dbReference type="EMBL" id="TGC11162.1"/>
    </source>
</evidence>
<organism evidence="2 3">
    <name type="scientific">Methanolobus halotolerans</name>
    <dbReference type="NCBI Taxonomy" id="2052935"/>
    <lineage>
        <taxon>Archaea</taxon>
        <taxon>Methanobacteriati</taxon>
        <taxon>Methanobacteriota</taxon>
        <taxon>Stenosarchaea group</taxon>
        <taxon>Methanomicrobia</taxon>
        <taxon>Methanosarcinales</taxon>
        <taxon>Methanosarcinaceae</taxon>
        <taxon>Methanolobus</taxon>
    </lineage>
</organism>
<feature type="domain" description="YgjP-like metallopeptidase" evidence="1">
    <location>
        <begin position="80"/>
        <end position="177"/>
    </location>
</feature>
<dbReference type="EMBL" id="PGGK01000002">
    <property type="protein sequence ID" value="TGC11162.1"/>
    <property type="molecule type" value="Genomic_DNA"/>
</dbReference>
<gene>
    <name evidence="2" type="ORF">CUN85_03210</name>
</gene>
<dbReference type="InterPro" id="IPR053136">
    <property type="entry name" value="UTP_pyrophosphatase-like"/>
</dbReference>
<dbReference type="RefSeq" id="WP_135388867.1">
    <property type="nucleotide sequence ID" value="NZ_PGGK01000002.1"/>
</dbReference>
<dbReference type="PANTHER" id="PTHR30399">
    <property type="entry name" value="UNCHARACTERIZED PROTEIN YGJP"/>
    <property type="match status" value="1"/>
</dbReference>
<dbReference type="Pfam" id="PF01863">
    <property type="entry name" value="YgjP-like"/>
    <property type="match status" value="1"/>
</dbReference>
<dbReference type="PANTHER" id="PTHR30399:SF1">
    <property type="entry name" value="UTP PYROPHOSPHATASE"/>
    <property type="match status" value="1"/>
</dbReference>
<dbReference type="Proteomes" id="UP000297295">
    <property type="component" value="Unassembled WGS sequence"/>
</dbReference>
<proteinExistence type="predicted"/>
<reference evidence="2 3" key="1">
    <citation type="submission" date="2017-11" db="EMBL/GenBank/DDBJ databases">
        <title>Isolation and Characterization of Methanogenic Archaea from Saline Meromictic Lake at Siberia.</title>
        <authorList>
            <person name="Shen Y."/>
            <person name="Huang H.-H."/>
            <person name="Lai M.-C."/>
            <person name="Chen S.-C."/>
        </authorList>
    </citation>
    <scope>NUCLEOTIDE SEQUENCE [LARGE SCALE GENOMIC DNA]</scope>
    <source>
        <strain evidence="2 3">SY-01</strain>
    </source>
</reference>
<dbReference type="InterPro" id="IPR002725">
    <property type="entry name" value="YgjP-like_metallopeptidase"/>
</dbReference>